<dbReference type="InterPro" id="IPR036388">
    <property type="entry name" value="WH-like_DNA-bd_sf"/>
</dbReference>
<dbReference type="InterPro" id="IPR039425">
    <property type="entry name" value="RNA_pol_sigma-70-like"/>
</dbReference>
<proteinExistence type="inferred from homology"/>
<dbReference type="RefSeq" id="WP_094811423.1">
    <property type="nucleotide sequence ID" value="NZ_NEVU01000002.1"/>
</dbReference>
<evidence type="ECO:0000256" key="1">
    <source>
        <dbReference type="ARBA" id="ARBA00010641"/>
    </source>
</evidence>
<keyword evidence="3" id="KW-0731">Sigma factor</keyword>
<sequence>MAPAWEQQVESLYADHHGWLKGWLMRRLGCSHHAADVAQDTFVRILGSRDALLGVREPRAYLTTTAKHLLISRSRRQVLEQAYLAELAALASTAPGHPSPESILMAVEALEQISAALSAVAPRVREAFLRHYLEGQTQAEVASAVGVSKRMVQKYLVDALVCCRLHCAALRHHGG</sequence>
<dbReference type="SUPFAM" id="SSF88946">
    <property type="entry name" value="Sigma2 domain of RNA polymerase sigma factors"/>
    <property type="match status" value="1"/>
</dbReference>
<evidence type="ECO:0000256" key="2">
    <source>
        <dbReference type="ARBA" id="ARBA00023015"/>
    </source>
</evidence>
<dbReference type="PANTHER" id="PTHR43133:SF63">
    <property type="entry name" value="RNA POLYMERASE SIGMA FACTOR FECI-RELATED"/>
    <property type="match status" value="1"/>
</dbReference>
<dbReference type="PANTHER" id="PTHR43133">
    <property type="entry name" value="RNA POLYMERASE ECF-TYPE SIGMA FACTO"/>
    <property type="match status" value="1"/>
</dbReference>
<keyword evidence="2" id="KW-0805">Transcription regulation</keyword>
<dbReference type="AlphaFoldDB" id="A0A261VKG7"/>
<evidence type="ECO:0000259" key="5">
    <source>
        <dbReference type="Pfam" id="PF04542"/>
    </source>
</evidence>
<dbReference type="Pfam" id="PF04542">
    <property type="entry name" value="Sigma70_r2"/>
    <property type="match status" value="1"/>
</dbReference>
<dbReference type="Pfam" id="PF08281">
    <property type="entry name" value="Sigma70_r4_2"/>
    <property type="match status" value="1"/>
</dbReference>
<evidence type="ECO:0000313" key="7">
    <source>
        <dbReference type="EMBL" id="OZI74080.1"/>
    </source>
</evidence>
<evidence type="ECO:0000256" key="3">
    <source>
        <dbReference type="ARBA" id="ARBA00023082"/>
    </source>
</evidence>
<dbReference type="NCBIfam" id="TIGR02937">
    <property type="entry name" value="sigma70-ECF"/>
    <property type="match status" value="1"/>
</dbReference>
<dbReference type="InterPro" id="IPR007627">
    <property type="entry name" value="RNA_pol_sigma70_r2"/>
</dbReference>
<dbReference type="Gene3D" id="1.10.10.10">
    <property type="entry name" value="Winged helix-like DNA-binding domain superfamily/Winged helix DNA-binding domain"/>
    <property type="match status" value="1"/>
</dbReference>
<dbReference type="SUPFAM" id="SSF88659">
    <property type="entry name" value="Sigma3 and sigma4 domains of RNA polymerase sigma factors"/>
    <property type="match status" value="1"/>
</dbReference>
<organism evidence="7 8">
    <name type="scientific">Bordetella genomosp. 12</name>
    <dbReference type="NCBI Taxonomy" id="463035"/>
    <lineage>
        <taxon>Bacteria</taxon>
        <taxon>Pseudomonadati</taxon>
        <taxon>Pseudomonadota</taxon>
        <taxon>Betaproteobacteria</taxon>
        <taxon>Burkholderiales</taxon>
        <taxon>Alcaligenaceae</taxon>
        <taxon>Bordetella</taxon>
    </lineage>
</organism>
<dbReference type="EMBL" id="NEVU01000002">
    <property type="protein sequence ID" value="OZI74080.1"/>
    <property type="molecule type" value="Genomic_DNA"/>
</dbReference>
<dbReference type="GO" id="GO:0016987">
    <property type="term" value="F:sigma factor activity"/>
    <property type="evidence" value="ECO:0007669"/>
    <property type="project" value="UniProtKB-KW"/>
</dbReference>
<protein>
    <submittedName>
        <fullName evidence="7">RNA polymerase subunit sigma</fullName>
    </submittedName>
</protein>
<dbReference type="InterPro" id="IPR013325">
    <property type="entry name" value="RNA_pol_sigma_r2"/>
</dbReference>
<accession>A0A261VKG7</accession>
<dbReference type="GO" id="GO:0006352">
    <property type="term" value="P:DNA-templated transcription initiation"/>
    <property type="evidence" value="ECO:0007669"/>
    <property type="project" value="InterPro"/>
</dbReference>
<keyword evidence="4" id="KW-0804">Transcription</keyword>
<keyword evidence="8" id="KW-1185">Reference proteome</keyword>
<feature type="domain" description="RNA polymerase sigma-70 region 2" evidence="5">
    <location>
        <begin position="12"/>
        <end position="77"/>
    </location>
</feature>
<dbReference type="Proteomes" id="UP000216429">
    <property type="component" value="Unassembled WGS sequence"/>
</dbReference>
<comment type="caution">
    <text evidence="7">The sequence shown here is derived from an EMBL/GenBank/DDBJ whole genome shotgun (WGS) entry which is preliminary data.</text>
</comment>
<dbReference type="Gene3D" id="1.10.1740.10">
    <property type="match status" value="1"/>
</dbReference>
<evidence type="ECO:0000313" key="8">
    <source>
        <dbReference type="Proteomes" id="UP000216429"/>
    </source>
</evidence>
<evidence type="ECO:0000256" key="4">
    <source>
        <dbReference type="ARBA" id="ARBA00023163"/>
    </source>
</evidence>
<dbReference type="InterPro" id="IPR014284">
    <property type="entry name" value="RNA_pol_sigma-70_dom"/>
</dbReference>
<dbReference type="InterPro" id="IPR013324">
    <property type="entry name" value="RNA_pol_sigma_r3/r4-like"/>
</dbReference>
<comment type="similarity">
    <text evidence="1">Belongs to the sigma-70 factor family. ECF subfamily.</text>
</comment>
<dbReference type="OrthoDB" id="8654550at2"/>
<dbReference type="InterPro" id="IPR013249">
    <property type="entry name" value="RNA_pol_sigma70_r4_t2"/>
</dbReference>
<gene>
    <name evidence="7" type="ORF">CAL22_06155</name>
</gene>
<feature type="domain" description="RNA polymerase sigma factor 70 region 4 type 2" evidence="6">
    <location>
        <begin position="111"/>
        <end position="163"/>
    </location>
</feature>
<name>A0A261VKG7_9BORD</name>
<reference evidence="8" key="1">
    <citation type="submission" date="2017-05" db="EMBL/GenBank/DDBJ databases">
        <title>Complete and WGS of Bordetella genogroups.</title>
        <authorList>
            <person name="Spilker T."/>
            <person name="Lipuma J."/>
        </authorList>
    </citation>
    <scope>NUCLEOTIDE SEQUENCE [LARGE SCALE GENOMIC DNA]</scope>
    <source>
        <strain evidence="8">AU6712</strain>
    </source>
</reference>
<evidence type="ECO:0000259" key="6">
    <source>
        <dbReference type="Pfam" id="PF08281"/>
    </source>
</evidence>
<dbReference type="GO" id="GO:0003677">
    <property type="term" value="F:DNA binding"/>
    <property type="evidence" value="ECO:0007669"/>
    <property type="project" value="InterPro"/>
</dbReference>